<gene>
    <name evidence="13" type="primary">ORF46672</name>
</gene>
<dbReference type="GO" id="GO:0005576">
    <property type="term" value="C:extracellular region"/>
    <property type="evidence" value="ECO:0007669"/>
    <property type="project" value="TreeGrafter"/>
</dbReference>
<protein>
    <submittedName>
        <fullName evidence="13">Uncharacterized protein</fullName>
    </submittedName>
</protein>
<reference evidence="13" key="1">
    <citation type="submission" date="2014-12" db="EMBL/GenBank/DDBJ databases">
        <title>Insight into the proteome of Arion vulgaris.</title>
        <authorList>
            <person name="Aradska J."/>
            <person name="Bulat T."/>
            <person name="Smidak R."/>
            <person name="Sarate P."/>
            <person name="Gangsoo J."/>
            <person name="Sialana F."/>
            <person name="Bilban M."/>
            <person name="Lubec G."/>
        </authorList>
    </citation>
    <scope>NUCLEOTIDE SEQUENCE</scope>
    <source>
        <tissue evidence="13">Skin</tissue>
    </source>
</reference>
<dbReference type="Pfam" id="PF01153">
    <property type="entry name" value="Glypican"/>
    <property type="match status" value="1"/>
</dbReference>
<evidence type="ECO:0000256" key="11">
    <source>
        <dbReference type="RuleBase" id="RU003518"/>
    </source>
</evidence>
<evidence type="ECO:0000256" key="1">
    <source>
        <dbReference type="ARBA" id="ARBA00004609"/>
    </source>
</evidence>
<keyword evidence="6" id="KW-0654">Proteoglycan</keyword>
<evidence type="ECO:0000256" key="10">
    <source>
        <dbReference type="ARBA" id="ARBA00023288"/>
    </source>
</evidence>
<evidence type="ECO:0000256" key="8">
    <source>
        <dbReference type="ARBA" id="ARBA00023180"/>
    </source>
</evidence>
<evidence type="ECO:0000313" key="13">
    <source>
        <dbReference type="EMBL" id="CEK62962.1"/>
    </source>
</evidence>
<feature type="chain" id="PRO_5002126684" evidence="12">
    <location>
        <begin position="35"/>
        <end position="107"/>
    </location>
</feature>
<evidence type="ECO:0000256" key="6">
    <source>
        <dbReference type="ARBA" id="ARBA00022974"/>
    </source>
</evidence>
<keyword evidence="4" id="KW-0336">GPI-anchor</keyword>
<evidence type="ECO:0000256" key="9">
    <source>
        <dbReference type="ARBA" id="ARBA00023207"/>
    </source>
</evidence>
<keyword evidence="5 12" id="KW-0732">Signal</keyword>
<dbReference type="GO" id="GO:0009986">
    <property type="term" value="C:cell surface"/>
    <property type="evidence" value="ECO:0007669"/>
    <property type="project" value="TreeGrafter"/>
</dbReference>
<keyword evidence="10" id="KW-0449">Lipoprotein</keyword>
<dbReference type="GO" id="GO:0005886">
    <property type="term" value="C:plasma membrane"/>
    <property type="evidence" value="ECO:0007669"/>
    <property type="project" value="UniProtKB-SubCell"/>
</dbReference>
<dbReference type="GO" id="GO:1905475">
    <property type="term" value="P:regulation of protein localization to membrane"/>
    <property type="evidence" value="ECO:0007669"/>
    <property type="project" value="TreeGrafter"/>
</dbReference>
<evidence type="ECO:0000256" key="3">
    <source>
        <dbReference type="ARBA" id="ARBA00022475"/>
    </source>
</evidence>
<keyword evidence="8" id="KW-0325">Glycoprotein</keyword>
<dbReference type="AlphaFoldDB" id="A0A0B6Z3P6"/>
<comment type="subcellular location">
    <subcellularLocation>
        <location evidence="1">Cell membrane</location>
        <topology evidence="1">Lipid-anchor</topology>
        <topology evidence="1">GPI-anchor</topology>
    </subcellularLocation>
</comment>
<dbReference type="PANTHER" id="PTHR10822:SF30">
    <property type="entry name" value="DALLY-LIKE, ISOFORM A"/>
    <property type="match status" value="1"/>
</dbReference>
<dbReference type="EMBL" id="HACG01016097">
    <property type="protein sequence ID" value="CEK62962.1"/>
    <property type="molecule type" value="Transcribed_RNA"/>
</dbReference>
<dbReference type="GO" id="GO:0016477">
    <property type="term" value="P:cell migration"/>
    <property type="evidence" value="ECO:0007669"/>
    <property type="project" value="TreeGrafter"/>
</dbReference>
<dbReference type="PANTHER" id="PTHR10822">
    <property type="entry name" value="GLYPICAN"/>
    <property type="match status" value="1"/>
</dbReference>
<sequence length="107" mass="11973">MADFPMMSRISSVGLLQCLKACVLFHVFSSYGQCLNLNTACIEVKKAYTEKGFDENEVPITAISGADLSICLHTETCCTRSMEDKLTSLSRKEHTRQLDESFKILKT</sequence>
<feature type="non-terminal residue" evidence="13">
    <location>
        <position position="107"/>
    </location>
</feature>
<comment type="similarity">
    <text evidence="2 11">Belongs to the glypican family.</text>
</comment>
<accession>A0A0B6Z3P6</accession>
<evidence type="ECO:0000256" key="2">
    <source>
        <dbReference type="ARBA" id="ARBA00010260"/>
    </source>
</evidence>
<dbReference type="GO" id="GO:0098552">
    <property type="term" value="C:side of membrane"/>
    <property type="evidence" value="ECO:0007669"/>
    <property type="project" value="UniProtKB-KW"/>
</dbReference>
<dbReference type="GO" id="GO:0009966">
    <property type="term" value="P:regulation of signal transduction"/>
    <property type="evidence" value="ECO:0007669"/>
    <property type="project" value="InterPro"/>
</dbReference>
<keyword evidence="3" id="KW-1003">Cell membrane</keyword>
<proteinExistence type="inferred from homology"/>
<organism evidence="13">
    <name type="scientific">Arion vulgaris</name>
    <dbReference type="NCBI Taxonomy" id="1028688"/>
    <lineage>
        <taxon>Eukaryota</taxon>
        <taxon>Metazoa</taxon>
        <taxon>Spiralia</taxon>
        <taxon>Lophotrochozoa</taxon>
        <taxon>Mollusca</taxon>
        <taxon>Gastropoda</taxon>
        <taxon>Heterobranchia</taxon>
        <taxon>Euthyneura</taxon>
        <taxon>Panpulmonata</taxon>
        <taxon>Eupulmonata</taxon>
        <taxon>Stylommatophora</taxon>
        <taxon>Helicina</taxon>
        <taxon>Arionoidea</taxon>
        <taxon>Arionidae</taxon>
        <taxon>Arion</taxon>
    </lineage>
</organism>
<feature type="signal peptide" evidence="12">
    <location>
        <begin position="1"/>
        <end position="34"/>
    </location>
</feature>
<name>A0A0B6Z3P6_9EUPU</name>
<keyword evidence="7" id="KW-0472">Membrane</keyword>
<dbReference type="GO" id="GO:0045202">
    <property type="term" value="C:synapse"/>
    <property type="evidence" value="ECO:0007669"/>
    <property type="project" value="TreeGrafter"/>
</dbReference>
<evidence type="ECO:0000256" key="5">
    <source>
        <dbReference type="ARBA" id="ARBA00022729"/>
    </source>
</evidence>
<evidence type="ECO:0000256" key="4">
    <source>
        <dbReference type="ARBA" id="ARBA00022622"/>
    </source>
</evidence>
<keyword evidence="9" id="KW-0357">Heparan sulfate</keyword>
<evidence type="ECO:0000256" key="7">
    <source>
        <dbReference type="ARBA" id="ARBA00023136"/>
    </source>
</evidence>
<dbReference type="InterPro" id="IPR001863">
    <property type="entry name" value="Glypican"/>
</dbReference>
<evidence type="ECO:0000256" key="12">
    <source>
        <dbReference type="SAM" id="SignalP"/>
    </source>
</evidence>